<dbReference type="PANTHER" id="PTHR24320">
    <property type="entry name" value="RETINOL DEHYDROGENASE"/>
    <property type="match status" value="1"/>
</dbReference>
<dbReference type="PANTHER" id="PTHR24320:SF282">
    <property type="entry name" value="WW DOMAIN-CONTAINING OXIDOREDUCTASE"/>
    <property type="match status" value="1"/>
</dbReference>
<dbReference type="EC" id="1.3.1.33" evidence="4"/>
<sequence length="94" mass="9775">MPFSEADIPDLAGKTIIVTGGNSGIGKQTVAVLASKGAKVYLAARSEDKYKQALADIHNSHPDSVKAQIEFLKLDLSTAAGAKAAAEDFKSCVI</sequence>
<protein>
    <submittedName>
        <fullName evidence="4">Short-chain alcohol dehydrogenase</fullName>
        <ecNumber evidence="4">1.3.1.33</ecNumber>
    </submittedName>
</protein>
<dbReference type="InterPro" id="IPR002347">
    <property type="entry name" value="SDR_fam"/>
</dbReference>
<dbReference type="EMBL" id="JBANRG010000015">
    <property type="protein sequence ID" value="KAK7460600.1"/>
    <property type="molecule type" value="Genomic_DNA"/>
</dbReference>
<name>A0ABR1JG35_9AGAR</name>
<comment type="similarity">
    <text evidence="1">Belongs to the short-chain dehydrogenases/reductases (SDR) family.</text>
</comment>
<keyword evidence="5" id="KW-1185">Reference proteome</keyword>
<evidence type="ECO:0000256" key="3">
    <source>
        <dbReference type="ARBA" id="ARBA00023002"/>
    </source>
</evidence>
<keyword evidence="2" id="KW-0521">NADP</keyword>
<dbReference type="GO" id="GO:0016630">
    <property type="term" value="F:protochlorophyllide reductase activity"/>
    <property type="evidence" value="ECO:0007669"/>
    <property type="project" value="UniProtKB-EC"/>
</dbReference>
<accession>A0ABR1JG35</accession>
<evidence type="ECO:0000313" key="5">
    <source>
        <dbReference type="Proteomes" id="UP001498398"/>
    </source>
</evidence>
<gene>
    <name evidence="4" type="primary">RDH1_4</name>
    <name evidence="4" type="ORF">VKT23_009320</name>
</gene>
<dbReference type="Gene3D" id="3.40.50.720">
    <property type="entry name" value="NAD(P)-binding Rossmann-like Domain"/>
    <property type="match status" value="1"/>
</dbReference>
<dbReference type="SUPFAM" id="SSF51735">
    <property type="entry name" value="NAD(P)-binding Rossmann-fold domains"/>
    <property type="match status" value="1"/>
</dbReference>
<dbReference type="Proteomes" id="UP001498398">
    <property type="component" value="Unassembled WGS sequence"/>
</dbReference>
<keyword evidence="3 4" id="KW-0560">Oxidoreductase</keyword>
<proteinExistence type="inferred from homology"/>
<evidence type="ECO:0000256" key="2">
    <source>
        <dbReference type="ARBA" id="ARBA00022857"/>
    </source>
</evidence>
<organism evidence="4 5">
    <name type="scientific">Marasmiellus scandens</name>
    <dbReference type="NCBI Taxonomy" id="2682957"/>
    <lineage>
        <taxon>Eukaryota</taxon>
        <taxon>Fungi</taxon>
        <taxon>Dikarya</taxon>
        <taxon>Basidiomycota</taxon>
        <taxon>Agaricomycotina</taxon>
        <taxon>Agaricomycetes</taxon>
        <taxon>Agaricomycetidae</taxon>
        <taxon>Agaricales</taxon>
        <taxon>Marasmiineae</taxon>
        <taxon>Omphalotaceae</taxon>
        <taxon>Marasmiellus</taxon>
    </lineage>
</organism>
<comment type="caution">
    <text evidence="4">The sequence shown here is derived from an EMBL/GenBank/DDBJ whole genome shotgun (WGS) entry which is preliminary data.</text>
</comment>
<evidence type="ECO:0000256" key="1">
    <source>
        <dbReference type="ARBA" id="ARBA00006484"/>
    </source>
</evidence>
<dbReference type="InterPro" id="IPR036291">
    <property type="entry name" value="NAD(P)-bd_dom_sf"/>
</dbReference>
<dbReference type="Pfam" id="PF00106">
    <property type="entry name" value="adh_short"/>
    <property type="match status" value="1"/>
</dbReference>
<reference evidence="4 5" key="1">
    <citation type="submission" date="2024-01" db="EMBL/GenBank/DDBJ databases">
        <title>A draft genome for the cacao thread blight pathogen Marasmiellus scandens.</title>
        <authorList>
            <person name="Baruah I.K."/>
            <person name="Leung J."/>
            <person name="Bukari Y."/>
            <person name="Amoako-Attah I."/>
            <person name="Meinhardt L.W."/>
            <person name="Bailey B.A."/>
            <person name="Cohen S.P."/>
        </authorList>
    </citation>
    <scope>NUCLEOTIDE SEQUENCE [LARGE SCALE GENOMIC DNA]</scope>
    <source>
        <strain evidence="4 5">GH-19</strain>
    </source>
</reference>
<evidence type="ECO:0000313" key="4">
    <source>
        <dbReference type="EMBL" id="KAK7460600.1"/>
    </source>
</evidence>